<evidence type="ECO:0008006" key="3">
    <source>
        <dbReference type="Google" id="ProtNLM"/>
    </source>
</evidence>
<keyword evidence="2" id="KW-1185">Reference proteome</keyword>
<dbReference type="RefSeq" id="WP_369741133.1">
    <property type="nucleotide sequence ID" value="NZ_JBGEDP010000001.1"/>
</dbReference>
<protein>
    <recommendedName>
        <fullName evidence="3">Tryptophanase</fullName>
    </recommendedName>
</protein>
<accession>A0ABV4CCH7</accession>
<sequence>MNDWDASDLAWALADAIAPLLAEGDRARIYAIVGPGESDTAIGIVVQTVAQRGLSLPPELIAKLADWLDAYAHSDDAPRLQRLLRAIEPSPTD</sequence>
<comment type="caution">
    <text evidence="1">The sequence shown here is derived from an EMBL/GenBank/DDBJ whole genome shotgun (WGS) entry which is preliminary data.</text>
</comment>
<evidence type="ECO:0000313" key="2">
    <source>
        <dbReference type="Proteomes" id="UP001564760"/>
    </source>
</evidence>
<dbReference type="EMBL" id="JBGEDP010000001">
    <property type="protein sequence ID" value="MEY8018523.1"/>
    <property type="molecule type" value="Genomic_DNA"/>
</dbReference>
<dbReference type="Proteomes" id="UP001564760">
    <property type="component" value="Unassembled WGS sequence"/>
</dbReference>
<evidence type="ECO:0000313" key="1">
    <source>
        <dbReference type="EMBL" id="MEY8018523.1"/>
    </source>
</evidence>
<name>A0ABV4CCH7_9MYCO</name>
<proteinExistence type="predicted"/>
<reference evidence="1 2" key="1">
    <citation type="submission" date="2024-08" db="EMBL/GenBank/DDBJ databases">
        <title>Mycobacterium servetensis sp. nov., a novel rapid-growing mycobacterial species recovered from a human patient in Zaragoza, Spain.</title>
        <authorList>
            <person name="Tristancho-Baro A.I."/>
            <person name="Buenestado-Serrano S."/>
            <person name="Garcia De Viedma D."/>
            <person name="Milagro-Beamonte A."/>
            <person name="Burillo N."/>
            <person name="Sanz S."/>
            <person name="Lopez-Calleja A.I."/>
            <person name="Penas-Utrilla D."/>
            <person name="Guardingo M."/>
            <person name="Garcia M.J."/>
            <person name="Vinuelas-Bayon J."/>
        </authorList>
    </citation>
    <scope>NUCLEOTIDE SEQUENCE [LARGE SCALE GENOMIC DNA]</scope>
    <source>
        <strain evidence="2">HUMS_12744610</strain>
    </source>
</reference>
<organism evidence="1 2">
    <name type="scientific">Mycobacterium servetii</name>
    <dbReference type="NCBI Taxonomy" id="3237418"/>
    <lineage>
        <taxon>Bacteria</taxon>
        <taxon>Bacillati</taxon>
        <taxon>Actinomycetota</taxon>
        <taxon>Actinomycetes</taxon>
        <taxon>Mycobacteriales</taxon>
        <taxon>Mycobacteriaceae</taxon>
        <taxon>Mycobacterium</taxon>
    </lineage>
</organism>
<gene>
    <name evidence="1" type="ORF">AB8998_27935</name>
</gene>